<organism evidence="6 7">
    <name type="scientific">Ceriporiopsis subvermispora (strain B)</name>
    <name type="common">White-rot fungus</name>
    <name type="synonym">Gelatoporia subvermispora</name>
    <dbReference type="NCBI Taxonomy" id="914234"/>
    <lineage>
        <taxon>Eukaryota</taxon>
        <taxon>Fungi</taxon>
        <taxon>Dikarya</taxon>
        <taxon>Basidiomycota</taxon>
        <taxon>Agaricomycotina</taxon>
        <taxon>Agaricomycetes</taxon>
        <taxon>Polyporales</taxon>
        <taxon>Gelatoporiaceae</taxon>
        <taxon>Gelatoporia</taxon>
    </lineage>
</organism>
<dbReference type="Proteomes" id="UP000016930">
    <property type="component" value="Unassembled WGS sequence"/>
</dbReference>
<feature type="repeat" description="WD" evidence="3">
    <location>
        <begin position="1145"/>
        <end position="1186"/>
    </location>
</feature>
<protein>
    <recommendedName>
        <fullName evidence="5">NACHT domain-containing protein</fullName>
    </recommendedName>
</protein>
<dbReference type="STRING" id="914234.M2PLA9"/>
<feature type="compositionally biased region" description="Basic and acidic residues" evidence="4">
    <location>
        <begin position="9"/>
        <end position="21"/>
    </location>
</feature>
<feature type="domain" description="NACHT" evidence="5">
    <location>
        <begin position="234"/>
        <end position="381"/>
    </location>
</feature>
<evidence type="ECO:0000313" key="6">
    <source>
        <dbReference type="EMBL" id="EMD37114.1"/>
    </source>
</evidence>
<feature type="repeat" description="WD" evidence="3">
    <location>
        <begin position="1391"/>
        <end position="1423"/>
    </location>
</feature>
<keyword evidence="7" id="KW-1185">Reference proteome</keyword>
<feature type="repeat" description="WD" evidence="3">
    <location>
        <begin position="1102"/>
        <end position="1143"/>
    </location>
</feature>
<dbReference type="PROSITE" id="PS00678">
    <property type="entry name" value="WD_REPEATS_1"/>
    <property type="match status" value="12"/>
</dbReference>
<accession>M2PLA9</accession>
<dbReference type="PROSITE" id="PS50837">
    <property type="entry name" value="NACHT"/>
    <property type="match status" value="1"/>
</dbReference>
<dbReference type="PRINTS" id="PR00320">
    <property type="entry name" value="GPROTEINBRPT"/>
</dbReference>
<dbReference type="SUPFAM" id="SSF50978">
    <property type="entry name" value="WD40 repeat-like"/>
    <property type="match status" value="2"/>
</dbReference>
<dbReference type="InterPro" id="IPR019775">
    <property type="entry name" value="WD40_repeat_CS"/>
</dbReference>
<evidence type="ECO:0000256" key="4">
    <source>
        <dbReference type="SAM" id="MobiDB-lite"/>
    </source>
</evidence>
<feature type="repeat" description="WD" evidence="3">
    <location>
        <begin position="1188"/>
        <end position="1222"/>
    </location>
</feature>
<evidence type="ECO:0000256" key="1">
    <source>
        <dbReference type="ARBA" id="ARBA00022574"/>
    </source>
</evidence>
<dbReference type="HOGENOM" id="CLU_000288_6_3_1"/>
<keyword evidence="1 3" id="KW-0853">WD repeat</keyword>
<evidence type="ECO:0000256" key="3">
    <source>
        <dbReference type="PROSITE-ProRule" id="PRU00221"/>
    </source>
</evidence>
<sequence>MSSSEEEHEPARRMESTHLEESSAALPLMASPNLRTTLKETGWSVLKGVLKAVKDNCGQVPGLPVALSGVIAVMDMWDDADEAQSKYNEIAHNISAIIAILAQYNSVDVMPQFMVHRLNWISHQLKDIEEAIKMKTQRNLLNRMVEASGDKDKVETLFRHLVGTVEYLQLECNLFTADKVDKLYAQNLLDKLSESRNASIESQNPDSACMSGTRVQLLDDLNGWARDPSPRCRRIFWLNGMAGTGKSAIARSFCYNLHDRGMLAGSFFCSRGVAGRDDVKRILPTLASSLAHQSPAYRTALLRVLEQHPNAGHDNIELQVERLIKEPLSYAFKNKPPMLVFVIDALDECSDAGATESVLEELIDASVDIPIRFFLTSRPESHIRTQFESRHPNIHLVLRLHEIEQDLVQEDISLYIDNRLLQIRQRTPDNYPNDWPSRADVTALTHRAGLLFIYAFTALEYIKKHPVKRFKIITSTTAIVGQPMNIRIDEMYAVILGRAMDRNECEEDDILATRQIIAAILTVREPQRLCDLAELTNMPVTQIRNLLDDLHAVVHVPSLDDNGVVSTFHASFGDYMTTSTRSKEFYIDPRIGHHDLANSCIRVMDSKLHFNMLQTPTSYEPTTDRASSITPTYLLYACLYWSHHLCLASQPEQVFLFWVEVFSAIGQVQAASSLIMKASTADMMKNNQELTALLRDANEFIVSCREAIETSAPHIYLSALPSISPTSRIAQAYWPEFHNTATFHPRGIGRHRNTLLHIKGHTSWVTSVSVSSDGTRIASGSIDRTIRVWDARTGEEVTKPLTGHTGWVYSVAFSPDGTHITSGSDDKTIRIWDARTAEEVVKPLTGHGDIVQSVVFSPDGTCVISGSSDCTIRVWDVRTGREVMEPLAGHTRMITSVAISPDGTRIASGSGDRTVRVWDMATGKEVTEPLKVHDNWVRSVVFSLDGSKIISGSDDHTIRLWDAKTAEPRAETLTGHTGWVNSVAFAPDGIYIASGSNDQSIRMWNTRTGQEVMEPLTGHTRSVTSVVFLPDGTQIVSGSNDGTIRVWDARLDEEAIKPLPGHTDSVNSVAFSPDGSRVASGSSDGTIRIWDSRTGEQVVKPLTGHEGRIRSIAFSPDGTQLASGSDDKTVRLWDAVTGVEVTKPLTGHTGTVYSVAFSSDGSQIASGSDDCTICLWNAATGEEVGEPLTGHEERVWSVAFSPNGSLIASGSADKTIRIWDTRADAEGAKLLRGHMDDIASGSDDCTICLWNAATGEEVGEPLTGHEERVWSVAFSPNGSLIASGSADKTIRIWDTRADAEGAKLLRGHMDDVYTVAFSADGTRVVSGSSDGSIRIWDASTGTETLKPLKGHQGAIFSVAVSPDGTRIASGASNGTICIWDARTGKEVIAPLTGHGDSVRSVAFSPDGTRIASGSDDGTVRIFDATIADPDESCSRREADTHRQVLDSQPSPATGAYTHPGASEHDPSPLPIQSPWPTHLTNLRHLKNATSTQDPRDMFSFALDSLDEPERWIKGPRGELILWIPPEYRHCLYGPRNTLVIGTGAVSLNMHRYLSGTDHHFYDAEGLLGLYYDHLIRYIRGRGLLSVTDMGSSSRGRLARGDDDIQHTLLAARALTTFIAGTQRQGRAVNVDMPGVD</sequence>
<feature type="repeat" description="WD" evidence="3">
    <location>
        <begin position="1348"/>
        <end position="1389"/>
    </location>
</feature>
<dbReference type="PANTHER" id="PTHR44129">
    <property type="entry name" value="WD REPEAT-CONTAINING PROTEIN POP1"/>
    <property type="match status" value="1"/>
</dbReference>
<dbReference type="SUPFAM" id="SSF52540">
    <property type="entry name" value="P-loop containing nucleoside triphosphate hydrolases"/>
    <property type="match status" value="1"/>
</dbReference>
<dbReference type="SUPFAM" id="SSF50960">
    <property type="entry name" value="TolB, C-terminal domain"/>
    <property type="match status" value="1"/>
</dbReference>
<feature type="repeat" description="WD" evidence="3">
    <location>
        <begin position="887"/>
        <end position="928"/>
    </location>
</feature>
<dbReference type="InterPro" id="IPR050349">
    <property type="entry name" value="WD_LIS1/nudF_dynein_reg"/>
</dbReference>
<dbReference type="PROSITE" id="PS50082">
    <property type="entry name" value="WD_REPEATS_2"/>
    <property type="match status" value="15"/>
</dbReference>
<dbReference type="InterPro" id="IPR020472">
    <property type="entry name" value="WD40_PAC1"/>
</dbReference>
<dbReference type="SMART" id="SM00320">
    <property type="entry name" value="WD40"/>
    <property type="match status" value="15"/>
</dbReference>
<dbReference type="InterPro" id="IPR015943">
    <property type="entry name" value="WD40/YVTN_repeat-like_dom_sf"/>
</dbReference>
<feature type="repeat" description="WD" evidence="3">
    <location>
        <begin position="1305"/>
        <end position="1346"/>
    </location>
</feature>
<reference evidence="6 7" key="1">
    <citation type="journal article" date="2012" name="Proc. Natl. Acad. Sci. U.S.A.">
        <title>Comparative genomics of Ceriporiopsis subvermispora and Phanerochaete chrysosporium provide insight into selective ligninolysis.</title>
        <authorList>
            <person name="Fernandez-Fueyo E."/>
            <person name="Ruiz-Duenas F.J."/>
            <person name="Ferreira P."/>
            <person name="Floudas D."/>
            <person name="Hibbett D.S."/>
            <person name="Canessa P."/>
            <person name="Larrondo L.F."/>
            <person name="James T.Y."/>
            <person name="Seelenfreund D."/>
            <person name="Lobos S."/>
            <person name="Polanco R."/>
            <person name="Tello M."/>
            <person name="Honda Y."/>
            <person name="Watanabe T."/>
            <person name="Watanabe T."/>
            <person name="Ryu J.S."/>
            <person name="Kubicek C.P."/>
            <person name="Schmoll M."/>
            <person name="Gaskell J."/>
            <person name="Hammel K.E."/>
            <person name="St John F.J."/>
            <person name="Vanden Wymelenberg A."/>
            <person name="Sabat G."/>
            <person name="Splinter BonDurant S."/>
            <person name="Syed K."/>
            <person name="Yadav J.S."/>
            <person name="Doddapaneni H."/>
            <person name="Subramanian V."/>
            <person name="Lavin J.L."/>
            <person name="Oguiza J.A."/>
            <person name="Perez G."/>
            <person name="Pisabarro A.G."/>
            <person name="Ramirez L."/>
            <person name="Santoyo F."/>
            <person name="Master E."/>
            <person name="Coutinho P.M."/>
            <person name="Henrissat B."/>
            <person name="Lombard V."/>
            <person name="Magnuson J.K."/>
            <person name="Kuees U."/>
            <person name="Hori C."/>
            <person name="Igarashi K."/>
            <person name="Samejima M."/>
            <person name="Held B.W."/>
            <person name="Barry K.W."/>
            <person name="LaButti K.M."/>
            <person name="Lapidus A."/>
            <person name="Lindquist E.A."/>
            <person name="Lucas S.M."/>
            <person name="Riley R."/>
            <person name="Salamov A.A."/>
            <person name="Hoffmeister D."/>
            <person name="Schwenk D."/>
            <person name="Hadar Y."/>
            <person name="Yarden O."/>
            <person name="de Vries R.P."/>
            <person name="Wiebenga A."/>
            <person name="Stenlid J."/>
            <person name="Eastwood D."/>
            <person name="Grigoriev I.V."/>
            <person name="Berka R.M."/>
            <person name="Blanchette R.A."/>
            <person name="Kersten P."/>
            <person name="Martinez A.T."/>
            <person name="Vicuna R."/>
            <person name="Cullen D."/>
        </authorList>
    </citation>
    <scope>NUCLEOTIDE SEQUENCE [LARGE SCALE GENOMIC DNA]</scope>
    <source>
        <strain evidence="6 7">B</strain>
    </source>
</reference>
<dbReference type="InterPro" id="IPR056884">
    <property type="entry name" value="NPHP3-like_N"/>
</dbReference>
<proteinExistence type="predicted"/>
<feature type="repeat" description="WD" evidence="3">
    <location>
        <begin position="758"/>
        <end position="799"/>
    </location>
</feature>
<feature type="repeat" description="WD" evidence="3">
    <location>
        <begin position="1059"/>
        <end position="1100"/>
    </location>
</feature>
<dbReference type="InterPro" id="IPR027417">
    <property type="entry name" value="P-loop_NTPase"/>
</dbReference>
<feature type="region of interest" description="Disordered" evidence="4">
    <location>
        <begin position="1"/>
        <end position="25"/>
    </location>
</feature>
<keyword evidence="2" id="KW-0677">Repeat</keyword>
<feature type="repeat" description="WD" evidence="3">
    <location>
        <begin position="844"/>
        <end position="885"/>
    </location>
</feature>
<dbReference type="InterPro" id="IPR055442">
    <property type="entry name" value="Beta-prop_EML-like_2nd"/>
</dbReference>
<gene>
    <name evidence="6" type="ORF">CERSUDRAFT_124087</name>
</gene>
<feature type="repeat" description="WD" evidence="3">
    <location>
        <begin position="1262"/>
        <end position="1296"/>
    </location>
</feature>
<feature type="compositionally biased region" description="Basic and acidic residues" evidence="4">
    <location>
        <begin position="1432"/>
        <end position="1444"/>
    </location>
</feature>
<dbReference type="Pfam" id="PF24883">
    <property type="entry name" value="NPHP3_N"/>
    <property type="match status" value="1"/>
</dbReference>
<dbReference type="OrthoDB" id="538223at2759"/>
<dbReference type="InterPro" id="IPR001680">
    <property type="entry name" value="WD40_rpt"/>
</dbReference>
<dbReference type="Gene3D" id="2.130.10.10">
    <property type="entry name" value="YVTN repeat-like/Quinoprotein amine dehydrogenase"/>
    <property type="match status" value="9"/>
</dbReference>
<feature type="repeat" description="WD" evidence="3">
    <location>
        <begin position="1016"/>
        <end position="1057"/>
    </location>
</feature>
<dbReference type="InterPro" id="IPR036322">
    <property type="entry name" value="WD40_repeat_dom_sf"/>
</dbReference>
<feature type="region of interest" description="Disordered" evidence="4">
    <location>
        <begin position="1430"/>
        <end position="1476"/>
    </location>
</feature>
<evidence type="ECO:0000313" key="7">
    <source>
        <dbReference type="Proteomes" id="UP000016930"/>
    </source>
</evidence>
<dbReference type="EMBL" id="KB445797">
    <property type="protein sequence ID" value="EMD37114.1"/>
    <property type="molecule type" value="Genomic_DNA"/>
</dbReference>
<feature type="repeat" description="WD" evidence="3">
    <location>
        <begin position="930"/>
        <end position="971"/>
    </location>
</feature>
<dbReference type="CDD" id="cd00200">
    <property type="entry name" value="WD40"/>
    <property type="match status" value="3"/>
</dbReference>
<dbReference type="PROSITE" id="PS50294">
    <property type="entry name" value="WD_REPEATS_REGION"/>
    <property type="match status" value="15"/>
</dbReference>
<feature type="repeat" description="WD" evidence="3">
    <location>
        <begin position="973"/>
        <end position="1014"/>
    </location>
</feature>
<dbReference type="InterPro" id="IPR007111">
    <property type="entry name" value="NACHT_NTPase"/>
</dbReference>
<evidence type="ECO:0000259" key="5">
    <source>
        <dbReference type="PROSITE" id="PS50837"/>
    </source>
</evidence>
<name>M2PLA9_CERS8</name>
<evidence type="ECO:0000256" key="2">
    <source>
        <dbReference type="ARBA" id="ARBA00022737"/>
    </source>
</evidence>
<dbReference type="Pfam" id="PF00400">
    <property type="entry name" value="WD40"/>
    <property type="match status" value="11"/>
</dbReference>
<dbReference type="Gene3D" id="3.40.50.300">
    <property type="entry name" value="P-loop containing nucleotide triphosphate hydrolases"/>
    <property type="match status" value="1"/>
</dbReference>
<dbReference type="Pfam" id="PF23414">
    <property type="entry name" value="Beta-prop_EML_2"/>
    <property type="match status" value="1"/>
</dbReference>
<feature type="repeat" description="WD" evidence="3">
    <location>
        <begin position="801"/>
        <end position="842"/>
    </location>
</feature>